<dbReference type="Proteomes" id="UP000325579">
    <property type="component" value="Unassembled WGS sequence"/>
</dbReference>
<evidence type="ECO:0000256" key="2">
    <source>
        <dbReference type="SAM" id="SignalP"/>
    </source>
</evidence>
<keyword evidence="4" id="KW-1185">Reference proteome</keyword>
<accession>A0A5N6I2S5</accession>
<organism evidence="3 4">
    <name type="scientific">Aspergillus pseudonomiae</name>
    <dbReference type="NCBI Taxonomy" id="1506151"/>
    <lineage>
        <taxon>Eukaryota</taxon>
        <taxon>Fungi</taxon>
        <taxon>Dikarya</taxon>
        <taxon>Ascomycota</taxon>
        <taxon>Pezizomycotina</taxon>
        <taxon>Eurotiomycetes</taxon>
        <taxon>Eurotiomycetidae</taxon>
        <taxon>Eurotiales</taxon>
        <taxon>Aspergillaceae</taxon>
        <taxon>Aspergillus</taxon>
        <taxon>Aspergillus subgen. Circumdati</taxon>
    </lineage>
</organism>
<dbReference type="RefSeq" id="XP_031940754.1">
    <property type="nucleotide sequence ID" value="XM_032087341.1"/>
</dbReference>
<evidence type="ECO:0000313" key="3">
    <source>
        <dbReference type="EMBL" id="KAE8403435.1"/>
    </source>
</evidence>
<dbReference type="GeneID" id="43672032"/>
<evidence type="ECO:0000313" key="4">
    <source>
        <dbReference type="Proteomes" id="UP000325579"/>
    </source>
</evidence>
<name>A0A5N6I2S5_9EURO</name>
<dbReference type="EMBL" id="ML736776">
    <property type="protein sequence ID" value="KAE8403435.1"/>
    <property type="molecule type" value="Genomic_DNA"/>
</dbReference>
<feature type="chain" id="PRO_5043512371" evidence="2">
    <location>
        <begin position="20"/>
        <end position="140"/>
    </location>
</feature>
<feature type="compositionally biased region" description="Basic and acidic residues" evidence="1">
    <location>
        <begin position="103"/>
        <end position="114"/>
    </location>
</feature>
<accession>A0A5N7DB97</accession>
<proteinExistence type="predicted"/>
<feature type="region of interest" description="Disordered" evidence="1">
    <location>
        <begin position="103"/>
        <end position="124"/>
    </location>
</feature>
<evidence type="ECO:0000256" key="1">
    <source>
        <dbReference type="SAM" id="MobiDB-lite"/>
    </source>
</evidence>
<protein>
    <submittedName>
        <fullName evidence="3">Uncharacterized protein</fullName>
    </submittedName>
</protein>
<dbReference type="AlphaFoldDB" id="A0A5N6I2S5"/>
<reference evidence="3 4" key="1">
    <citation type="submission" date="2019-04" db="EMBL/GenBank/DDBJ databases">
        <authorList>
            <consortium name="DOE Joint Genome Institute"/>
            <person name="Mondo S."/>
            <person name="Kjaerbolling I."/>
            <person name="Vesth T."/>
            <person name="Frisvad J.C."/>
            <person name="Nybo J.L."/>
            <person name="Theobald S."/>
            <person name="Kildgaard S."/>
            <person name="Isbrandt T."/>
            <person name="Kuo A."/>
            <person name="Sato A."/>
            <person name="Lyhne E.K."/>
            <person name="Kogle M.E."/>
            <person name="Wiebenga A."/>
            <person name="Kun R.S."/>
            <person name="Lubbers R.J."/>
            <person name="Makela M.R."/>
            <person name="Barry K."/>
            <person name="Chovatia M."/>
            <person name="Clum A."/>
            <person name="Daum C."/>
            <person name="Haridas S."/>
            <person name="He G."/>
            <person name="LaButti K."/>
            <person name="Lipzen A."/>
            <person name="Riley R."/>
            <person name="Salamov A."/>
            <person name="Simmons B.A."/>
            <person name="Magnuson J.K."/>
            <person name="Henrissat B."/>
            <person name="Mortensen U.H."/>
            <person name="Larsen T.O."/>
            <person name="Devries R.P."/>
            <person name="Grigoriev I.V."/>
            <person name="Machida M."/>
            <person name="Baker S.E."/>
            <person name="Andersen M.R."/>
            <person name="Cantor M.N."/>
            <person name="Hua S.X."/>
        </authorList>
    </citation>
    <scope>NUCLEOTIDE SEQUENCE [LARGE SCALE GENOMIC DNA]</scope>
    <source>
        <strain evidence="3 4">CBS 119388</strain>
    </source>
</reference>
<keyword evidence="2" id="KW-0732">Signal</keyword>
<gene>
    <name evidence="3" type="ORF">BDV37DRAFT_283674</name>
</gene>
<feature type="signal peptide" evidence="2">
    <location>
        <begin position="1"/>
        <end position="19"/>
    </location>
</feature>
<sequence length="140" mass="14727">MKFQTLCMSLLGAAALATALPVDTPTAPTDPVCLPFEKVTKLAEKFPGLADELANLRKASQPEKRQDLKVDEDLCRALKATPGTVSIPNRNALQKACNKLEAEKGAAQPEKRQEQPPSVNKAVGDVKAAVGNAAGLGLPV</sequence>